<dbReference type="Proteomes" id="UP001147747">
    <property type="component" value="Unassembled WGS sequence"/>
</dbReference>
<dbReference type="GeneID" id="81368728"/>
<dbReference type="RefSeq" id="XP_056489050.1">
    <property type="nucleotide sequence ID" value="XM_056629748.1"/>
</dbReference>
<protein>
    <submittedName>
        <fullName evidence="2">Uncharacterized protein</fullName>
    </submittedName>
</protein>
<gene>
    <name evidence="2" type="ORF">N7509_005111</name>
</gene>
<organism evidence="2 3">
    <name type="scientific">Penicillium cosmopolitanum</name>
    <dbReference type="NCBI Taxonomy" id="1131564"/>
    <lineage>
        <taxon>Eukaryota</taxon>
        <taxon>Fungi</taxon>
        <taxon>Dikarya</taxon>
        <taxon>Ascomycota</taxon>
        <taxon>Pezizomycotina</taxon>
        <taxon>Eurotiomycetes</taxon>
        <taxon>Eurotiomycetidae</taxon>
        <taxon>Eurotiales</taxon>
        <taxon>Aspergillaceae</taxon>
        <taxon>Penicillium</taxon>
    </lineage>
</organism>
<proteinExistence type="predicted"/>
<accession>A0A9W9W1J8</accession>
<keyword evidence="3" id="KW-1185">Reference proteome</keyword>
<name>A0A9W9W1J8_9EURO</name>
<dbReference type="AlphaFoldDB" id="A0A9W9W1J8"/>
<reference evidence="2" key="1">
    <citation type="submission" date="2022-12" db="EMBL/GenBank/DDBJ databases">
        <authorList>
            <person name="Petersen C."/>
        </authorList>
    </citation>
    <scope>NUCLEOTIDE SEQUENCE</scope>
    <source>
        <strain evidence="2">IBT 29677</strain>
    </source>
</reference>
<comment type="caution">
    <text evidence="2">The sequence shown here is derived from an EMBL/GenBank/DDBJ whole genome shotgun (WGS) entry which is preliminary data.</text>
</comment>
<evidence type="ECO:0000313" key="3">
    <source>
        <dbReference type="Proteomes" id="UP001147747"/>
    </source>
</evidence>
<evidence type="ECO:0000256" key="1">
    <source>
        <dbReference type="SAM" id="MobiDB-lite"/>
    </source>
</evidence>
<feature type="compositionally biased region" description="Polar residues" evidence="1">
    <location>
        <begin position="76"/>
        <end position="93"/>
    </location>
</feature>
<evidence type="ECO:0000313" key="2">
    <source>
        <dbReference type="EMBL" id="KAJ5396998.1"/>
    </source>
</evidence>
<reference evidence="2" key="2">
    <citation type="journal article" date="2023" name="IMA Fungus">
        <title>Comparative genomic study of the Penicillium genus elucidates a diverse pangenome and 15 lateral gene transfer events.</title>
        <authorList>
            <person name="Petersen C."/>
            <person name="Sorensen T."/>
            <person name="Nielsen M.R."/>
            <person name="Sondergaard T.E."/>
            <person name="Sorensen J.L."/>
            <person name="Fitzpatrick D.A."/>
            <person name="Frisvad J.C."/>
            <person name="Nielsen K.L."/>
        </authorList>
    </citation>
    <scope>NUCLEOTIDE SEQUENCE</scope>
    <source>
        <strain evidence="2">IBT 29677</strain>
    </source>
</reference>
<dbReference type="EMBL" id="JAPZBU010000006">
    <property type="protein sequence ID" value="KAJ5396998.1"/>
    <property type="molecule type" value="Genomic_DNA"/>
</dbReference>
<feature type="compositionally biased region" description="Basic and acidic residues" evidence="1">
    <location>
        <begin position="95"/>
        <end position="109"/>
    </location>
</feature>
<feature type="compositionally biased region" description="Polar residues" evidence="1">
    <location>
        <begin position="1"/>
        <end position="11"/>
    </location>
</feature>
<sequence length="121" mass="13638">MTSISIPTNAPNVFKASKASRRQRETLLMASPPTPIVSLPRPSDQKPSESPQKQTKPVALMSKMGHSEAETLKQGAAQTQRKNSAQEYSASDTTETDKGQGRKWRREDIWYLSPKRRQRRS</sequence>
<feature type="region of interest" description="Disordered" evidence="1">
    <location>
        <begin position="1"/>
        <end position="121"/>
    </location>
</feature>